<dbReference type="InterPro" id="IPR053040">
    <property type="entry name" value="LRR-containing_protein_71"/>
</dbReference>
<dbReference type="SMART" id="SM00368">
    <property type="entry name" value="LRR_RI"/>
    <property type="match status" value="4"/>
</dbReference>
<dbReference type="AlphaFoldDB" id="A0A177W726"/>
<dbReference type="STRING" id="403673.A0A177W726"/>
<dbReference type="InterPro" id="IPR001611">
    <property type="entry name" value="Leu-rich_rpt"/>
</dbReference>
<accession>A0A177W726</accession>
<feature type="region of interest" description="Disordered" evidence="1">
    <location>
        <begin position="139"/>
        <end position="167"/>
    </location>
</feature>
<feature type="compositionally biased region" description="Basic and acidic residues" evidence="1">
    <location>
        <begin position="411"/>
        <end position="421"/>
    </location>
</feature>
<proteinExistence type="predicted"/>
<dbReference type="PANTHER" id="PTHR46984">
    <property type="entry name" value="LEUCINE-RICH REPEAT-CONTAINING PROTEIN 71"/>
    <property type="match status" value="1"/>
</dbReference>
<gene>
    <name evidence="2" type="ORF">BDEG_20116</name>
</gene>
<dbReference type="InterPro" id="IPR032675">
    <property type="entry name" value="LRR_dom_sf"/>
</dbReference>
<dbReference type="EMBL" id="DS022300">
    <property type="protein sequence ID" value="OAJ35887.1"/>
    <property type="molecule type" value="Genomic_DNA"/>
</dbReference>
<name>A0A177W726_BATDL</name>
<organism evidence="2 3">
    <name type="scientific">Batrachochytrium dendrobatidis (strain JEL423)</name>
    <dbReference type="NCBI Taxonomy" id="403673"/>
    <lineage>
        <taxon>Eukaryota</taxon>
        <taxon>Fungi</taxon>
        <taxon>Fungi incertae sedis</taxon>
        <taxon>Chytridiomycota</taxon>
        <taxon>Chytridiomycota incertae sedis</taxon>
        <taxon>Chytridiomycetes</taxon>
        <taxon>Rhizophydiales</taxon>
        <taxon>Rhizophydiales incertae sedis</taxon>
        <taxon>Batrachochytrium</taxon>
    </lineage>
</organism>
<dbReference type="PANTHER" id="PTHR46984:SF1">
    <property type="entry name" value="LEUCINE-RICH REPEAT-CONTAINING PROTEIN 71"/>
    <property type="match status" value="1"/>
</dbReference>
<reference evidence="2 3" key="1">
    <citation type="submission" date="2006-10" db="EMBL/GenBank/DDBJ databases">
        <title>The Genome Sequence of Batrachochytrium dendrobatidis JEL423.</title>
        <authorList>
            <consortium name="The Broad Institute Genome Sequencing Platform"/>
            <person name="Birren B."/>
            <person name="Lander E."/>
            <person name="Galagan J."/>
            <person name="Cuomo C."/>
            <person name="Devon K."/>
            <person name="Jaffe D."/>
            <person name="Butler J."/>
            <person name="Alvarez P."/>
            <person name="Gnerre S."/>
            <person name="Grabherr M."/>
            <person name="Kleber M."/>
            <person name="Mauceli E."/>
            <person name="Brockman W."/>
            <person name="Young S."/>
            <person name="LaButti K."/>
            <person name="Sykes S."/>
            <person name="DeCaprio D."/>
            <person name="Crawford M."/>
            <person name="Koehrsen M."/>
            <person name="Engels R."/>
            <person name="Montgomery P."/>
            <person name="Pearson M."/>
            <person name="Howarth C."/>
            <person name="Larson L."/>
            <person name="White J."/>
            <person name="O'Leary S."/>
            <person name="Kodira C."/>
            <person name="Zeng Q."/>
            <person name="Yandava C."/>
            <person name="Alvarado L."/>
            <person name="Longcore J."/>
            <person name="James T."/>
        </authorList>
    </citation>
    <scope>NUCLEOTIDE SEQUENCE [LARGE SCALE GENOMIC DNA]</scope>
    <source>
        <strain evidence="2 3">JEL423</strain>
    </source>
</reference>
<dbReference type="VEuPathDB" id="FungiDB:BDEG_20116"/>
<dbReference type="Proteomes" id="UP000077115">
    <property type="component" value="Unassembled WGS sequence"/>
</dbReference>
<feature type="compositionally biased region" description="Basic and acidic residues" evidence="1">
    <location>
        <begin position="386"/>
        <end position="397"/>
    </location>
</feature>
<feature type="region of interest" description="Disordered" evidence="1">
    <location>
        <begin position="386"/>
        <end position="465"/>
    </location>
</feature>
<dbReference type="SUPFAM" id="SSF52047">
    <property type="entry name" value="RNI-like"/>
    <property type="match status" value="1"/>
</dbReference>
<evidence type="ECO:0000256" key="1">
    <source>
        <dbReference type="SAM" id="MobiDB-lite"/>
    </source>
</evidence>
<sequence>MHVNFGIKLKMSEEINNEVQQDLTGNFEQDYTETCRRLGIKPFNVLKFGLPLPPLPYYSPQNVDTTNVSVADDMRRSKLDLTGDSNLLGKYGGRASQDSQAVSAEDHYVEATPNIKSNPPGGIHSDEGNHVSATTLISLPARSTTHAPKSHSEKTKRSMPDLSTSTTKLRHSRIFSIPNINYQSRFKFSPTIDVESNEYEYEEEVYKIEVRGWKVSIPTMEAINLAITACSTITHLNFWNCGLTESHANLLATAIPTVNIRTLALDQNPSIPESFYSSFLGDDSMLKSLSLRGNGISDIGVKSFSAALKVNRSLSNLNLWDNRITKDGAEILAESLRFGCNLQVLSLGKNTIGDEGAASFAKCLSNYLLTQEELQNRRKQLAEMDRLRHDMEDDTASKKKNRAGRGASAKPFDDKKDDKGKAKPKPLSKKGLDVVATQRPIKTPDDKNKKMVSNGTDDRKGKDKKCALPTKVGKKVKLEDTKEDMDENMESASSVEPMFEFNGQWYLLGNRTLNSLNLSHNGIGMLGLKALSDAIIEQETTNDQSPDGLLGIFRLNLQYNSIDAESVQYQQLVSLLNTRNPFFEIADSEVVQDGAISEQNEIAQSDNGSLPDDITQQ</sequence>
<reference evidence="2 3" key="2">
    <citation type="submission" date="2016-05" db="EMBL/GenBank/DDBJ databases">
        <title>Lineage-specific infection strategies underlie the spectrum of fungal disease in amphibians.</title>
        <authorList>
            <person name="Cuomo C.A."/>
            <person name="Farrer R.A."/>
            <person name="James T."/>
            <person name="Longcore J."/>
            <person name="Birren B."/>
        </authorList>
    </citation>
    <scope>NUCLEOTIDE SEQUENCE [LARGE SCALE GENOMIC DNA]</scope>
    <source>
        <strain evidence="2 3">JEL423</strain>
    </source>
</reference>
<feature type="compositionally biased region" description="Basic and acidic residues" evidence="1">
    <location>
        <begin position="456"/>
        <end position="465"/>
    </location>
</feature>
<protein>
    <submittedName>
        <fullName evidence="2">Uncharacterized protein</fullName>
    </submittedName>
</protein>
<feature type="compositionally biased region" description="Basic and acidic residues" evidence="1">
    <location>
        <begin position="150"/>
        <end position="159"/>
    </location>
</feature>
<dbReference type="Pfam" id="PF13516">
    <property type="entry name" value="LRR_6"/>
    <property type="match status" value="3"/>
</dbReference>
<dbReference type="Gene3D" id="3.80.10.10">
    <property type="entry name" value="Ribonuclease Inhibitor"/>
    <property type="match status" value="2"/>
</dbReference>
<dbReference type="OrthoDB" id="120976at2759"/>
<evidence type="ECO:0000313" key="3">
    <source>
        <dbReference type="Proteomes" id="UP000077115"/>
    </source>
</evidence>
<evidence type="ECO:0000313" key="2">
    <source>
        <dbReference type="EMBL" id="OAJ35887.1"/>
    </source>
</evidence>